<comment type="caution">
    <text evidence="1">The sequence shown here is derived from an EMBL/GenBank/DDBJ whole genome shotgun (WGS) entry which is preliminary data.</text>
</comment>
<evidence type="ECO:0000313" key="2">
    <source>
        <dbReference type="Proteomes" id="UP000014535"/>
    </source>
</evidence>
<dbReference type="Proteomes" id="UP000014535">
    <property type="component" value="Unassembled WGS sequence"/>
</dbReference>
<reference evidence="1 2" key="1">
    <citation type="submission" date="2013-04" db="EMBL/GenBank/DDBJ databases">
        <authorList>
            <person name="McClelland M."/>
            <person name="Porwollik S."/>
            <person name="Desai P."/>
            <person name="Cheng P."/>
            <person name="Wollam A."/>
            <person name="Pepin K."/>
            <person name="Palsikar V.B."/>
            <person name="Fulton L."/>
            <person name="Fulton R."/>
            <person name="Delehaunty K."/>
            <person name="Fronick C."/>
            <person name="Godfrey J."/>
            <person name="Waligorski J."/>
            <person name="Appelbaum E."/>
            <person name="Tomlinson C."/>
            <person name="Warren W."/>
            <person name="Sodergren E."/>
            <person name="Weinstock G."/>
            <person name="Wilson R.K."/>
        </authorList>
    </citation>
    <scope>NUCLEOTIDE SEQUENCE [LARGE SCALE GENOMIC DNA]</scope>
    <source>
        <strain evidence="1 2">2009K0958</strain>
    </source>
</reference>
<dbReference type="EMBL" id="ATFT01000056">
    <property type="protein sequence ID" value="EPI68319.1"/>
    <property type="molecule type" value="Genomic_DNA"/>
</dbReference>
<accession>A0A656IH01</accession>
<dbReference type="AlphaFoldDB" id="A0A656IH01"/>
<proteinExistence type="predicted"/>
<evidence type="ECO:0000313" key="1">
    <source>
        <dbReference type="EMBL" id="EPI68319.1"/>
    </source>
</evidence>
<name>A0A656IH01_SALE2</name>
<gene>
    <name evidence="1" type="ORF">A673_02921</name>
</gene>
<organism evidence="1 2">
    <name type="scientific">Salmonella enteritidis (strain 2009K0958)</name>
    <dbReference type="NCBI Taxonomy" id="1192586"/>
    <lineage>
        <taxon>Bacteria</taxon>
        <taxon>Pseudomonadati</taxon>
        <taxon>Pseudomonadota</taxon>
        <taxon>Gammaproteobacteria</taxon>
        <taxon>Enterobacterales</taxon>
        <taxon>Enterobacteriaceae</taxon>
        <taxon>Salmonella</taxon>
    </lineage>
</organism>
<protein>
    <submittedName>
        <fullName evidence="1">Uncharacterized protein</fullName>
    </submittedName>
</protein>
<sequence length="41" mass="5035">MAKTVLYAVQHYQVRMRITEFFIYNELVYFYEPAFIQRPTG</sequence>